<name>A0ABY7CV72_9BASI</name>
<evidence type="ECO:0000313" key="1">
    <source>
        <dbReference type="EMBL" id="WAQ86607.1"/>
    </source>
</evidence>
<dbReference type="Pfam" id="PF12014">
    <property type="entry name" value="Cyclin_D1_bind"/>
    <property type="match status" value="1"/>
</dbReference>
<dbReference type="EMBL" id="CP110427">
    <property type="protein sequence ID" value="WAQ86607.1"/>
    <property type="molecule type" value="Genomic_DNA"/>
</dbReference>
<organism evidence="1 2">
    <name type="scientific">Puccinia triticina</name>
    <dbReference type="NCBI Taxonomy" id="208348"/>
    <lineage>
        <taxon>Eukaryota</taxon>
        <taxon>Fungi</taxon>
        <taxon>Dikarya</taxon>
        <taxon>Basidiomycota</taxon>
        <taxon>Pucciniomycotina</taxon>
        <taxon>Pucciniomycetes</taxon>
        <taxon>Pucciniales</taxon>
        <taxon>Pucciniaceae</taxon>
        <taxon>Puccinia</taxon>
    </lineage>
</organism>
<dbReference type="RefSeq" id="XP_053022162.1">
    <property type="nucleotide sequence ID" value="XM_053170930.1"/>
</dbReference>
<dbReference type="GeneID" id="77811825"/>
<evidence type="ECO:0000313" key="2">
    <source>
        <dbReference type="Proteomes" id="UP001164743"/>
    </source>
</evidence>
<keyword evidence="2" id="KW-1185">Reference proteome</keyword>
<gene>
    <name evidence="1" type="ORF">PtA15_7A333</name>
</gene>
<sequence length="51" mass="5688">METDMFSFVKLTGDPNIPAGQVSWKVRADRIHQADPGWLKGLGQVANTQYI</sequence>
<reference evidence="1" key="1">
    <citation type="submission" date="2022-10" db="EMBL/GenBank/DDBJ databases">
        <title>Puccinia triticina Genome sequencing and assembly.</title>
        <authorList>
            <person name="Li C."/>
        </authorList>
    </citation>
    <scope>NUCLEOTIDE SEQUENCE</scope>
    <source>
        <strain evidence="1">Pt15</strain>
    </source>
</reference>
<protein>
    <submittedName>
        <fullName evidence="1">Uncharacterized protein</fullName>
    </submittedName>
</protein>
<dbReference type="Proteomes" id="UP001164743">
    <property type="component" value="Chromosome 7A"/>
</dbReference>
<proteinExistence type="predicted"/>
<accession>A0ABY7CV72</accession>